<dbReference type="PANTHER" id="PTHR45847">
    <property type="entry name" value="FATTY ACID AMIDE HYDROLASE"/>
    <property type="match status" value="1"/>
</dbReference>
<dbReference type="InterPro" id="IPR023631">
    <property type="entry name" value="Amidase_dom"/>
</dbReference>
<dbReference type="Gene3D" id="3.90.1300.10">
    <property type="entry name" value="Amidase signature (AS) domain"/>
    <property type="match status" value="1"/>
</dbReference>
<gene>
    <name evidence="3" type="ordered locus">Psta_2396</name>
</gene>
<dbReference type="STRING" id="530564.Psta_2396"/>
<evidence type="ECO:0000256" key="1">
    <source>
        <dbReference type="SAM" id="MobiDB-lite"/>
    </source>
</evidence>
<dbReference type="PIRSF" id="PIRSF001221">
    <property type="entry name" value="Amidase_fungi"/>
    <property type="match status" value="1"/>
</dbReference>
<name>D2R4K0_PIRSD</name>
<dbReference type="KEGG" id="psl:Psta_2396"/>
<dbReference type="OrthoDB" id="9811471at2"/>
<dbReference type="Proteomes" id="UP000001887">
    <property type="component" value="Chromosome"/>
</dbReference>
<dbReference type="AlphaFoldDB" id="D2R4K0"/>
<feature type="region of interest" description="Disordered" evidence="1">
    <location>
        <begin position="522"/>
        <end position="546"/>
    </location>
</feature>
<dbReference type="HOGENOM" id="CLU_009600_9_3_0"/>
<reference evidence="3 4" key="1">
    <citation type="journal article" date="2009" name="Stand. Genomic Sci.">
        <title>Complete genome sequence of Pirellula staleyi type strain (ATCC 27377).</title>
        <authorList>
            <person name="Clum A."/>
            <person name="Tindall B.J."/>
            <person name="Sikorski J."/>
            <person name="Ivanova N."/>
            <person name="Mavrommatis K."/>
            <person name="Lucas S."/>
            <person name="Glavina del Rio T."/>
            <person name="Nolan M."/>
            <person name="Chen F."/>
            <person name="Tice H."/>
            <person name="Pitluck S."/>
            <person name="Cheng J.F."/>
            <person name="Chertkov O."/>
            <person name="Brettin T."/>
            <person name="Han C."/>
            <person name="Detter J.C."/>
            <person name="Kuske C."/>
            <person name="Bruce D."/>
            <person name="Goodwin L."/>
            <person name="Ovchinikova G."/>
            <person name="Pati A."/>
            <person name="Mikhailova N."/>
            <person name="Chen A."/>
            <person name="Palaniappan K."/>
            <person name="Land M."/>
            <person name="Hauser L."/>
            <person name="Chang Y.J."/>
            <person name="Jeffries C.D."/>
            <person name="Chain P."/>
            <person name="Rohde M."/>
            <person name="Goker M."/>
            <person name="Bristow J."/>
            <person name="Eisen J.A."/>
            <person name="Markowitz V."/>
            <person name="Hugenholtz P."/>
            <person name="Kyrpides N.C."/>
            <person name="Klenk H.P."/>
            <person name="Lapidus A."/>
        </authorList>
    </citation>
    <scope>NUCLEOTIDE SEQUENCE [LARGE SCALE GENOMIC DNA]</scope>
    <source>
        <strain evidence="4">ATCC 27377 / DSM 6068 / ICPB 4128</strain>
    </source>
</reference>
<evidence type="ECO:0000313" key="4">
    <source>
        <dbReference type="Proteomes" id="UP000001887"/>
    </source>
</evidence>
<organism evidence="3 4">
    <name type="scientific">Pirellula staleyi (strain ATCC 27377 / DSM 6068 / ICPB 4128)</name>
    <name type="common">Pirella staleyi</name>
    <dbReference type="NCBI Taxonomy" id="530564"/>
    <lineage>
        <taxon>Bacteria</taxon>
        <taxon>Pseudomonadati</taxon>
        <taxon>Planctomycetota</taxon>
        <taxon>Planctomycetia</taxon>
        <taxon>Pirellulales</taxon>
        <taxon>Pirellulaceae</taxon>
        <taxon>Pirellula</taxon>
    </lineage>
</organism>
<dbReference type="GO" id="GO:0017064">
    <property type="term" value="F:fatty acid amide hydrolase activity"/>
    <property type="evidence" value="ECO:0007669"/>
    <property type="project" value="TreeGrafter"/>
</dbReference>
<dbReference type="GO" id="GO:0009062">
    <property type="term" value="P:fatty acid catabolic process"/>
    <property type="evidence" value="ECO:0007669"/>
    <property type="project" value="TreeGrafter"/>
</dbReference>
<keyword evidence="4" id="KW-1185">Reference proteome</keyword>
<evidence type="ECO:0000259" key="2">
    <source>
        <dbReference type="Pfam" id="PF01425"/>
    </source>
</evidence>
<proteinExistence type="predicted"/>
<dbReference type="Pfam" id="PF01425">
    <property type="entry name" value="Amidase"/>
    <property type="match status" value="1"/>
</dbReference>
<dbReference type="eggNOG" id="COG0154">
    <property type="taxonomic scope" value="Bacteria"/>
</dbReference>
<dbReference type="InterPro" id="IPR052096">
    <property type="entry name" value="Endocannabinoid_amidase"/>
</dbReference>
<sequence length="546" mass="58742">MSHAEEILKLGASELAAAIRRGEITSLEATTAAIDRIIDVDRAINAVVIRCFDEARTAARIADAEVARARSNKSLESLPPLLGVPATIKECFFLAGTASSIGLTHLAKQRATETGVLVRRLQHAGAILLGKTNVPQMMLWHECDNPVYGRTNNPWNTARTTGGSTGGEAAIIAARGSFLGLGNDLGGSIRVPSHFCGIMGFKPTSHLLPRSGARNTLRGFDSIVTQPGPMARRVDDLKLAMRVLRGEDACRRQVSSDIGELDTPLEARTASHEKLRIGWFDDDGVFPASPAVRRAVAIAREILVSAGCEVIPVHPPHAQELVTLYYNLLGSDGGTDTRAITRGSELDWRVSRMLFLAGMPGLLRTLLSTGLRFAGQPTMAHLVASARATSATGFWRLTYAMQQYQHEVLEQLQRERLVALIGPPHALPAPQHRKPIDLLAAASYAYYANILGFPAGVMGITRVRDDEQASREKSSDIALKQAAAVDRESVGLPVGVQVIGRPWEDDLVLDLMAMLERGAESDPNYPCRGLGTPITPATTAEGLPSS</sequence>
<dbReference type="GO" id="GO:0004040">
    <property type="term" value="F:amidase activity"/>
    <property type="evidence" value="ECO:0007669"/>
    <property type="project" value="TreeGrafter"/>
</dbReference>
<accession>D2R4K0</accession>
<dbReference type="InterPro" id="IPR036928">
    <property type="entry name" value="AS_sf"/>
</dbReference>
<dbReference type="SUPFAM" id="SSF75304">
    <property type="entry name" value="Amidase signature (AS) enzymes"/>
    <property type="match status" value="1"/>
</dbReference>
<feature type="domain" description="Amidase" evidence="2">
    <location>
        <begin position="28"/>
        <end position="509"/>
    </location>
</feature>
<dbReference type="PANTHER" id="PTHR45847:SF6">
    <property type="entry name" value="FATTY ACID AMIDE HYDROLASE"/>
    <property type="match status" value="1"/>
</dbReference>
<dbReference type="EMBL" id="CP001848">
    <property type="protein sequence ID" value="ADB17066.1"/>
    <property type="molecule type" value="Genomic_DNA"/>
</dbReference>
<evidence type="ECO:0000313" key="3">
    <source>
        <dbReference type="EMBL" id="ADB17066.1"/>
    </source>
</evidence>
<protein>
    <submittedName>
        <fullName evidence="3">Amidase</fullName>
    </submittedName>
</protein>